<sequence>MPPDIDHYTSCVAGGIVKPVANIVHSVADVGDGISAQVNPLSVKSRRHMARRRFRQPRLLFTEGAAVRPWRELDAELLRQLGGRMMWGIQEIVPLAPEGQYQNVLLLYSYRLVLAQVEMPTEGRGMADPGGQGIGLLEQLGESTTKLAMQALKPLKPLIRNVQSLERKMHTAAEEGGPADGPGPDAAAELAFADLASIRCVALPDGDLLQLARSTDTVDLPLRRAPITPAVLDGLVAGFRSAVAHPDSAANWAKLRAAQREELRSSKRLENEAGEEAAEIEAHLLEKDAGEKVLEFFEVERWRVTSRCWETPFLPMDKGLSFRWVDAAGKKHPLCQKMLSWEQISSSA</sequence>
<reference evidence="1" key="1">
    <citation type="submission" date="2023-10" db="EMBL/GenBank/DDBJ databases">
        <authorList>
            <person name="Chen Y."/>
            <person name="Shah S."/>
            <person name="Dougan E. K."/>
            <person name="Thang M."/>
            <person name="Chan C."/>
        </authorList>
    </citation>
    <scope>NUCLEOTIDE SEQUENCE [LARGE SCALE GENOMIC DNA]</scope>
</reference>
<comment type="caution">
    <text evidence="1">The sequence shown here is derived from an EMBL/GenBank/DDBJ whole genome shotgun (WGS) entry which is preliminary data.</text>
</comment>
<organism evidence="1 2">
    <name type="scientific">Prorocentrum cordatum</name>
    <dbReference type="NCBI Taxonomy" id="2364126"/>
    <lineage>
        <taxon>Eukaryota</taxon>
        <taxon>Sar</taxon>
        <taxon>Alveolata</taxon>
        <taxon>Dinophyceae</taxon>
        <taxon>Prorocentrales</taxon>
        <taxon>Prorocentraceae</taxon>
        <taxon>Prorocentrum</taxon>
    </lineage>
</organism>
<keyword evidence="2" id="KW-1185">Reference proteome</keyword>
<evidence type="ECO:0000313" key="2">
    <source>
        <dbReference type="Proteomes" id="UP001189429"/>
    </source>
</evidence>
<gene>
    <name evidence="1" type="ORF">PCOR1329_LOCUS72416</name>
</gene>
<proteinExistence type="predicted"/>
<accession>A0ABN9X2J2</accession>
<evidence type="ECO:0000313" key="1">
    <source>
        <dbReference type="EMBL" id="CAK0892888.1"/>
    </source>
</evidence>
<dbReference type="EMBL" id="CAUYUJ010019679">
    <property type="protein sequence ID" value="CAK0892888.1"/>
    <property type="molecule type" value="Genomic_DNA"/>
</dbReference>
<dbReference type="Proteomes" id="UP001189429">
    <property type="component" value="Unassembled WGS sequence"/>
</dbReference>
<protein>
    <submittedName>
        <fullName evidence="1">Uncharacterized protein</fullName>
    </submittedName>
</protein>
<name>A0ABN9X2J2_9DINO</name>
<feature type="non-terminal residue" evidence="1">
    <location>
        <position position="348"/>
    </location>
</feature>